<dbReference type="EMBL" id="AGXA01000021">
    <property type="protein sequence ID" value="EKU93320.1"/>
    <property type="molecule type" value="Genomic_DNA"/>
</dbReference>
<dbReference type="NCBIfam" id="NF003454">
    <property type="entry name" value="PRK05035.1"/>
    <property type="match status" value="1"/>
</dbReference>
<gene>
    <name evidence="8" type="primary">rnfC</name>
    <name evidence="10" type="ORF">HMPREF9698_01068</name>
</gene>
<keyword evidence="1 8" id="KW-0813">Transport</keyword>
<dbReference type="Pfam" id="PF13375">
    <property type="entry name" value="RnfC_N"/>
    <property type="match status" value="1"/>
</dbReference>
<dbReference type="PATRIC" id="fig|883081.3.peg.1070"/>
<feature type="binding site" evidence="8">
    <location>
        <position position="370"/>
    </location>
    <ligand>
        <name>[4Fe-4S] cluster</name>
        <dbReference type="ChEBI" id="CHEBI:49883"/>
        <label>1</label>
    </ligand>
</feature>
<dbReference type="Pfam" id="PF01512">
    <property type="entry name" value="Complex1_51K"/>
    <property type="match status" value="1"/>
</dbReference>
<dbReference type="EC" id="7.-.-.-" evidence="8"/>
<keyword evidence="8" id="KW-0472">Membrane</keyword>
<dbReference type="STRING" id="883081.HMPREF9698_01068"/>
<evidence type="ECO:0000256" key="3">
    <source>
        <dbReference type="ARBA" id="ARBA00022723"/>
    </source>
</evidence>
<keyword evidence="8" id="KW-1278">Translocase</keyword>
<dbReference type="AlphaFoldDB" id="K9EVW4"/>
<dbReference type="GO" id="GO:0046872">
    <property type="term" value="F:metal ion binding"/>
    <property type="evidence" value="ECO:0007669"/>
    <property type="project" value="UniProtKB-KW"/>
</dbReference>
<dbReference type="eggNOG" id="COG4656">
    <property type="taxonomic scope" value="Bacteria"/>
</dbReference>
<evidence type="ECO:0000256" key="7">
    <source>
        <dbReference type="ARBA" id="ARBA00023014"/>
    </source>
</evidence>
<feature type="binding site" evidence="8">
    <location>
        <position position="415"/>
    </location>
    <ligand>
        <name>[4Fe-4S] cluster</name>
        <dbReference type="ChEBI" id="CHEBI:49883"/>
        <label>2</label>
    </ligand>
</feature>
<evidence type="ECO:0000313" key="10">
    <source>
        <dbReference type="EMBL" id="EKU93320.1"/>
    </source>
</evidence>
<comment type="caution">
    <text evidence="10">The sequence shown here is derived from an EMBL/GenBank/DDBJ whole genome shotgun (WGS) entry which is preliminary data.</text>
</comment>
<dbReference type="Gene3D" id="3.30.70.20">
    <property type="match status" value="1"/>
</dbReference>
<comment type="cofactor">
    <cofactor evidence="8">
        <name>[4Fe-4S] cluster</name>
        <dbReference type="ChEBI" id="CHEBI:49883"/>
    </cofactor>
    <text evidence="8">Binds 2 [4Fe-4S] clusters per subunit.</text>
</comment>
<feature type="binding site" evidence="8">
    <location>
        <position position="373"/>
    </location>
    <ligand>
        <name>[4Fe-4S] cluster</name>
        <dbReference type="ChEBI" id="CHEBI:49883"/>
        <label>1</label>
    </ligand>
</feature>
<dbReference type="Pfam" id="PF10531">
    <property type="entry name" value="SLBB"/>
    <property type="match status" value="1"/>
</dbReference>
<dbReference type="GO" id="GO:0022900">
    <property type="term" value="P:electron transport chain"/>
    <property type="evidence" value="ECO:0007669"/>
    <property type="project" value="UniProtKB-UniRule"/>
</dbReference>
<dbReference type="PROSITE" id="PS51379">
    <property type="entry name" value="4FE4S_FER_2"/>
    <property type="match status" value="2"/>
</dbReference>
<organism evidence="10 11">
    <name type="scientific">Alloiococcus otitis ATCC 51267</name>
    <dbReference type="NCBI Taxonomy" id="883081"/>
    <lineage>
        <taxon>Bacteria</taxon>
        <taxon>Bacillati</taxon>
        <taxon>Bacillota</taxon>
        <taxon>Bacilli</taxon>
        <taxon>Lactobacillales</taxon>
        <taxon>Carnobacteriaceae</taxon>
        <taxon>Alloiococcus</taxon>
    </lineage>
</organism>
<dbReference type="InterPro" id="IPR019554">
    <property type="entry name" value="Soluble_ligand-bd"/>
</dbReference>
<evidence type="ECO:0000256" key="4">
    <source>
        <dbReference type="ARBA" id="ARBA00022737"/>
    </source>
</evidence>
<feature type="domain" description="4Fe-4S ferredoxin-type" evidence="9">
    <location>
        <begin position="360"/>
        <end position="392"/>
    </location>
</feature>
<name>K9EVW4_9LACT</name>
<keyword evidence="6 8" id="KW-0408">Iron</keyword>
<dbReference type="PROSITE" id="PS00198">
    <property type="entry name" value="4FE4S_FER_1"/>
    <property type="match status" value="2"/>
</dbReference>
<dbReference type="NCBIfam" id="TIGR01945">
    <property type="entry name" value="rnfC"/>
    <property type="match status" value="1"/>
</dbReference>
<dbReference type="RefSeq" id="WP_003778119.1">
    <property type="nucleotide sequence ID" value="NZ_JH992959.1"/>
</dbReference>
<dbReference type="OrthoDB" id="9767754at2"/>
<feature type="domain" description="4Fe-4S ferredoxin-type" evidence="9">
    <location>
        <begin position="400"/>
        <end position="429"/>
    </location>
</feature>
<keyword evidence="4 8" id="KW-0677">Repeat</keyword>
<dbReference type="GO" id="GO:0009055">
    <property type="term" value="F:electron transfer activity"/>
    <property type="evidence" value="ECO:0007669"/>
    <property type="project" value="InterPro"/>
</dbReference>
<comment type="function">
    <text evidence="8">Part of a membrane-bound complex that couples electron transfer with translocation of ions across the membrane.</text>
</comment>
<evidence type="ECO:0000256" key="5">
    <source>
        <dbReference type="ARBA" id="ARBA00022982"/>
    </source>
</evidence>
<dbReference type="Gene3D" id="3.40.50.11540">
    <property type="entry name" value="NADH-ubiquinone oxidoreductase 51kDa subunit"/>
    <property type="match status" value="1"/>
</dbReference>
<keyword evidence="3 8" id="KW-0479">Metal-binding</keyword>
<keyword evidence="2 8" id="KW-0004">4Fe-4S</keyword>
<dbReference type="PANTHER" id="PTHR43034">
    <property type="entry name" value="ION-TRANSLOCATING OXIDOREDUCTASE COMPLEX SUBUNIT C"/>
    <property type="match status" value="1"/>
</dbReference>
<dbReference type="SUPFAM" id="SSF46548">
    <property type="entry name" value="alpha-helical ferredoxin"/>
    <property type="match status" value="1"/>
</dbReference>
<comment type="subunit">
    <text evidence="8">The complex is composed of six subunits: RnfA, RnfB, RnfC, RnfD, RnfE and RnfG.</text>
</comment>
<dbReference type="InterPro" id="IPR017896">
    <property type="entry name" value="4Fe4S_Fe-S-bd"/>
</dbReference>
<dbReference type="HAMAP" id="MF_00461">
    <property type="entry name" value="RsxC_RnfC"/>
    <property type="match status" value="1"/>
</dbReference>
<dbReference type="Pfam" id="PF13237">
    <property type="entry name" value="Fer4_10"/>
    <property type="match status" value="1"/>
</dbReference>
<dbReference type="SUPFAM" id="SSF142019">
    <property type="entry name" value="Nqo1 FMN-binding domain-like"/>
    <property type="match status" value="1"/>
</dbReference>
<evidence type="ECO:0000256" key="2">
    <source>
        <dbReference type="ARBA" id="ARBA00022485"/>
    </source>
</evidence>
<dbReference type="Proteomes" id="UP000009875">
    <property type="component" value="Unassembled WGS sequence"/>
</dbReference>
<evidence type="ECO:0000256" key="8">
    <source>
        <dbReference type="HAMAP-Rule" id="MF_00461"/>
    </source>
</evidence>
<reference evidence="10 11" key="1">
    <citation type="submission" date="2012-09" db="EMBL/GenBank/DDBJ databases">
        <title>The Genome Sequence of Alloiococcus otitis ATCC 51267.</title>
        <authorList>
            <consortium name="The Broad Institute Genome Sequencing Platform"/>
            <person name="Earl A."/>
            <person name="Ward D."/>
            <person name="Feldgarden M."/>
            <person name="Gevers D."/>
            <person name="Huys G."/>
            <person name="Walker B."/>
            <person name="Young S.K."/>
            <person name="Zeng Q."/>
            <person name="Gargeya S."/>
            <person name="Fitzgerald M."/>
            <person name="Haas B."/>
            <person name="Abouelleil A."/>
            <person name="Alvarado L."/>
            <person name="Arachchi H.M."/>
            <person name="Berlin A.M."/>
            <person name="Chapman S.B."/>
            <person name="Goldberg J."/>
            <person name="Griggs A."/>
            <person name="Gujja S."/>
            <person name="Hansen M."/>
            <person name="Howarth C."/>
            <person name="Imamovic A."/>
            <person name="Larimer J."/>
            <person name="McCowen C."/>
            <person name="Montmayeur A."/>
            <person name="Murphy C."/>
            <person name="Neiman D."/>
            <person name="Pearson M."/>
            <person name="Priest M."/>
            <person name="Roberts A."/>
            <person name="Saif S."/>
            <person name="Shea T."/>
            <person name="Sisk P."/>
            <person name="Sykes S."/>
            <person name="Wortman J."/>
            <person name="Nusbaum C."/>
            <person name="Birren B."/>
        </authorList>
    </citation>
    <scope>NUCLEOTIDE SEQUENCE [LARGE SCALE GENOMIC DNA]</scope>
    <source>
        <strain evidence="10 11">ATCC 51267</strain>
    </source>
</reference>
<evidence type="ECO:0000256" key="6">
    <source>
        <dbReference type="ARBA" id="ARBA00023004"/>
    </source>
</evidence>
<accession>K9EVW4</accession>
<protein>
    <recommendedName>
        <fullName evidence="8">Ion-translocating oxidoreductase complex subunit C</fullName>
        <ecNumber evidence="8">7.-.-.-</ecNumber>
    </recommendedName>
    <alternativeName>
        <fullName evidence="8">Rnf electron transport complex subunit C</fullName>
    </alternativeName>
</protein>
<feature type="binding site" evidence="8">
    <location>
        <position position="409"/>
    </location>
    <ligand>
        <name>[4Fe-4S] cluster</name>
        <dbReference type="ChEBI" id="CHEBI:49883"/>
        <label>2</label>
    </ligand>
</feature>
<feature type="binding site" evidence="8">
    <location>
        <position position="412"/>
    </location>
    <ligand>
        <name>[4Fe-4S] cluster</name>
        <dbReference type="ChEBI" id="CHEBI:49883"/>
        <label>2</label>
    </ligand>
</feature>
<evidence type="ECO:0000313" key="11">
    <source>
        <dbReference type="Proteomes" id="UP000009875"/>
    </source>
</evidence>
<keyword evidence="11" id="KW-1185">Reference proteome</keyword>
<evidence type="ECO:0000259" key="9">
    <source>
        <dbReference type="PROSITE" id="PS51379"/>
    </source>
</evidence>
<dbReference type="GO" id="GO:0051539">
    <property type="term" value="F:4 iron, 4 sulfur cluster binding"/>
    <property type="evidence" value="ECO:0007669"/>
    <property type="project" value="UniProtKB-KW"/>
</dbReference>
<dbReference type="InterPro" id="IPR037225">
    <property type="entry name" value="Nuo51_FMN-bd_sf"/>
</dbReference>
<feature type="binding site" evidence="8">
    <location>
        <position position="380"/>
    </location>
    <ligand>
        <name>[4Fe-4S] cluster</name>
        <dbReference type="ChEBI" id="CHEBI:49883"/>
        <label>2</label>
    </ligand>
</feature>
<evidence type="ECO:0000256" key="1">
    <source>
        <dbReference type="ARBA" id="ARBA00022448"/>
    </source>
</evidence>
<dbReference type="InterPro" id="IPR026902">
    <property type="entry name" value="RnfC_N"/>
</dbReference>
<comment type="similarity">
    <text evidence="8">Belongs to the 4Fe4S bacterial-type ferredoxin family. RnfC subfamily.</text>
</comment>
<dbReference type="PANTHER" id="PTHR43034:SF2">
    <property type="entry name" value="ION-TRANSLOCATING OXIDOREDUCTASE COMPLEX SUBUNIT C"/>
    <property type="match status" value="1"/>
</dbReference>
<proteinExistence type="inferred from homology"/>
<keyword evidence="8" id="KW-1003">Cell membrane</keyword>
<keyword evidence="7 8" id="KW-0411">Iron-sulfur</keyword>
<dbReference type="InterPro" id="IPR011538">
    <property type="entry name" value="Nuo51_FMN-bd"/>
</dbReference>
<dbReference type="InterPro" id="IPR017900">
    <property type="entry name" value="4Fe4S_Fe_S_CS"/>
</dbReference>
<feature type="binding site" evidence="8">
    <location>
        <position position="376"/>
    </location>
    <ligand>
        <name>[4Fe-4S] cluster</name>
        <dbReference type="ChEBI" id="CHEBI:49883"/>
        <label>1</label>
    </ligand>
</feature>
<comment type="subcellular location">
    <subcellularLocation>
        <location evidence="8">Cell membrane</location>
        <topology evidence="8">Peripheral membrane protein</topology>
    </subcellularLocation>
</comment>
<feature type="binding site" evidence="8">
    <location>
        <position position="419"/>
    </location>
    <ligand>
        <name>[4Fe-4S] cluster</name>
        <dbReference type="ChEBI" id="CHEBI:49883"/>
        <label>1</label>
    </ligand>
</feature>
<sequence length="444" mass="48118">MAFSFMHKEKGSHPDGNKQYTEHKEIVDASVPKLMVYPIAMHIGAPAEPVVEVGDEVKAGQMIAEEGGFVSAHVYSSVSGEVVGIEDRPSDGGGTVKSIIIKNDYKYTQADPIIEPGRSHQLSNDEILDTVRKAGIVGMGGATFPTAVKLDPPEGTTIDTIILNGAECEPFSTSDHRVMLDYAQEVVKGLEIISRLYPGLTKTYIGIEDNKKDAIEVLKNETSHMNEVTVRTLPHMYPQGSEKNLIQNLTGREVKPDELPADKHIILLNVSTCRAIYRACELGEPLTERVISVAGAPLKEPKNLKVKIGTPMDSIIDDCGGFIDYPGKILSGGPMMGKVITDLGVPVPKGMTALTILTKEEAEVEEREDCIMCAECLNVCPVSLQPILISEAFERGEIDKAEKLGAMDCIECGNCSFICPSNIPLLDNIRGAKAAINAKKEEEE</sequence>
<keyword evidence="5 8" id="KW-0249">Electron transport</keyword>
<dbReference type="InterPro" id="IPR010208">
    <property type="entry name" value="Ion_transpt_RnfC/RsxC"/>
</dbReference>
<dbReference type="HOGENOM" id="CLU_010808_6_0_9"/>
<dbReference type="GO" id="GO:0005886">
    <property type="term" value="C:plasma membrane"/>
    <property type="evidence" value="ECO:0007669"/>
    <property type="project" value="UniProtKB-SubCell"/>
</dbReference>